<accession>A0A4Z1IT58</accession>
<dbReference type="AlphaFoldDB" id="A0A4Z1IT58"/>
<keyword evidence="3" id="KW-1185">Reference proteome</keyword>
<reference evidence="2 3" key="1">
    <citation type="submission" date="2017-12" db="EMBL/GenBank/DDBJ databases">
        <title>Comparative genomics of Botrytis spp.</title>
        <authorList>
            <person name="Valero-Jimenez C.A."/>
            <person name="Tapia P."/>
            <person name="Veloso J."/>
            <person name="Silva-Moreno E."/>
            <person name="Staats M."/>
            <person name="Valdes J.H."/>
            <person name="Van Kan J.A.L."/>
        </authorList>
    </citation>
    <scope>NUCLEOTIDE SEQUENCE [LARGE SCALE GENOMIC DNA]</scope>
    <source>
        <strain evidence="2 3">Be9601</strain>
    </source>
</reference>
<feature type="region of interest" description="Disordered" evidence="1">
    <location>
        <begin position="316"/>
        <end position="445"/>
    </location>
</feature>
<gene>
    <name evidence="2" type="ORF">BELL_1037g00010</name>
</gene>
<evidence type="ECO:0000313" key="2">
    <source>
        <dbReference type="EMBL" id="TGO64546.1"/>
    </source>
</evidence>
<comment type="caution">
    <text evidence="2">The sequence shown here is derived from an EMBL/GenBank/DDBJ whole genome shotgun (WGS) entry which is preliminary data.</text>
</comment>
<proteinExistence type="predicted"/>
<protein>
    <submittedName>
        <fullName evidence="2">Uncharacterized protein</fullName>
    </submittedName>
</protein>
<evidence type="ECO:0000313" key="3">
    <source>
        <dbReference type="Proteomes" id="UP000297229"/>
    </source>
</evidence>
<organism evidence="2 3">
    <name type="scientific">Botrytis elliptica</name>
    <dbReference type="NCBI Taxonomy" id="278938"/>
    <lineage>
        <taxon>Eukaryota</taxon>
        <taxon>Fungi</taxon>
        <taxon>Dikarya</taxon>
        <taxon>Ascomycota</taxon>
        <taxon>Pezizomycotina</taxon>
        <taxon>Leotiomycetes</taxon>
        <taxon>Helotiales</taxon>
        <taxon>Sclerotiniaceae</taxon>
        <taxon>Botrytis</taxon>
    </lineage>
</organism>
<feature type="compositionally biased region" description="Basic and acidic residues" evidence="1">
    <location>
        <begin position="316"/>
        <end position="326"/>
    </location>
</feature>
<dbReference type="STRING" id="278938.A0A4Z1IT58"/>
<name>A0A4Z1IT58_9HELO</name>
<dbReference type="EMBL" id="PQXM01001035">
    <property type="protein sequence ID" value="TGO64546.1"/>
    <property type="molecule type" value="Genomic_DNA"/>
</dbReference>
<dbReference type="CDD" id="cd22265">
    <property type="entry name" value="UDM1_RNF168"/>
    <property type="match status" value="1"/>
</dbReference>
<evidence type="ECO:0000256" key="1">
    <source>
        <dbReference type="SAM" id="MobiDB-lite"/>
    </source>
</evidence>
<dbReference type="Proteomes" id="UP000297229">
    <property type="component" value="Unassembled WGS sequence"/>
</dbReference>
<feature type="compositionally biased region" description="Basic and acidic residues" evidence="1">
    <location>
        <begin position="340"/>
        <end position="439"/>
    </location>
</feature>
<sequence>MADLKRAYALPYVSVAPQLRKYLQDTKAAHKNVVNFLTHDNADSSLLSLDQSLGYLNDLATTYINDSLSPNPDPEIVKFETERHAWLLINNTFNRKADFPGVRPYVVFPTAAQSPEQMTKWDTISERDVAIWKSMGNRAIFQGGESSVMPWAKLLTTSRHGWKMEDGLPIPFFGRLIHHRQAWLLTTGANFRIMQCFQKKIGSRFNVTVERPDRRDGENASLVCIYLTIRNPSDYRRDNILMDAAYILNFLSRYKKHVSQYKLGQPGCPGIVTMWDSMVSHAYPLSAQFKLSAPSVSRSEQEEDDAEYDRLAEEDRKVKEAEDKAMAEQLAAEGTKKRKWVEEKNLAEETKKRKRVEEEKPAEEKRLAAEEEKAAEAEKAAEEAEERKRAEEEKVAEEKRSAAEAEKAAEAKKAAEEAEERKRAEEEKVAEEKRSEHPLIKNPLQKPDWFHQKTLGWMISNYSEELSGDELLMVLRRDFGIRTKV</sequence>